<name>A0ABM4TW16_DROSZ</name>
<dbReference type="SUPFAM" id="SSF56219">
    <property type="entry name" value="DNase I-like"/>
    <property type="match status" value="1"/>
</dbReference>
<dbReference type="PANTHER" id="PTHR19446">
    <property type="entry name" value="REVERSE TRANSCRIPTASES"/>
    <property type="match status" value="1"/>
</dbReference>
<protein>
    <recommendedName>
        <fullName evidence="4">Reverse transcriptase domain-containing protein</fullName>
    </recommendedName>
</protein>
<evidence type="ECO:0000313" key="2">
    <source>
        <dbReference type="Proteomes" id="UP001652628"/>
    </source>
</evidence>
<evidence type="ECO:0000256" key="1">
    <source>
        <dbReference type="SAM" id="MobiDB-lite"/>
    </source>
</evidence>
<dbReference type="InterPro" id="IPR036691">
    <property type="entry name" value="Endo/exonu/phosph_ase_sf"/>
</dbReference>
<accession>A0ABM4TW16</accession>
<evidence type="ECO:0008006" key="4">
    <source>
        <dbReference type="Google" id="ProtNLM"/>
    </source>
</evidence>
<sequence length="505" mass="56313">MVKVIQINLNHCRAAQDLLAQTVIEQQADVAMLSDPYKDRHEGNGIHQSEDQRYNILQLLAPSVHISEFRTIMQEIADDARGSAETLPSDPTQVPEKQRTRKPGAKRNVLKNAIKASKAICFQELCEAADAEPFGSAYRMVMGMLNRQPTPTGHLQLDLVVSTLLPTQPPLSWQATGEGDTVLTSKAEVLAALRKTKIEKAPGPDGIPNCALHTMVANYPGMFTEMYNRFLTQRTLPIGCKRQRLVLIPKPGKNTTNLERYRTTSLASGEKEARLTRSKRSPNWLLAQSKEKALHRMGISDYLIDLEADYFKDRVLTYSSDVGEHEYQLTGGVPQGSVLGPILWNVMYDGILRQVLPEGYTVVVTVAKTIEETTDRCSLSIDTLMCWFADNGLAVAEYKTETVLISSRKIVEKATVRVGSTPIETSASINSYSVQIDCSHLKDDGQYSRTKAAQQKDHSHGGDIYYTVRRGHMGRSYEDRIIQPPVQSCLQTLRTAHHKQLLHGI</sequence>
<gene>
    <name evidence="3" type="primary">LOC139353744</name>
</gene>
<keyword evidence="2" id="KW-1185">Reference proteome</keyword>
<feature type="region of interest" description="Disordered" evidence="1">
    <location>
        <begin position="80"/>
        <end position="104"/>
    </location>
</feature>
<proteinExistence type="predicted"/>
<organism evidence="2 3">
    <name type="scientific">Drosophila suzukii</name>
    <name type="common">Spotted-wing drosophila fruit fly</name>
    <dbReference type="NCBI Taxonomy" id="28584"/>
    <lineage>
        <taxon>Eukaryota</taxon>
        <taxon>Metazoa</taxon>
        <taxon>Ecdysozoa</taxon>
        <taxon>Arthropoda</taxon>
        <taxon>Hexapoda</taxon>
        <taxon>Insecta</taxon>
        <taxon>Pterygota</taxon>
        <taxon>Neoptera</taxon>
        <taxon>Endopterygota</taxon>
        <taxon>Diptera</taxon>
        <taxon>Brachycera</taxon>
        <taxon>Muscomorpha</taxon>
        <taxon>Ephydroidea</taxon>
        <taxon>Drosophilidae</taxon>
        <taxon>Drosophila</taxon>
        <taxon>Sophophora</taxon>
    </lineage>
</organism>
<evidence type="ECO:0000313" key="3">
    <source>
        <dbReference type="RefSeq" id="XP_070854167.1"/>
    </source>
</evidence>
<dbReference type="GeneID" id="139353744"/>
<dbReference type="RefSeq" id="XP_070854167.1">
    <property type="nucleotide sequence ID" value="XM_070998066.1"/>
</dbReference>
<reference evidence="3" key="1">
    <citation type="submission" date="2025-08" db="UniProtKB">
        <authorList>
            <consortium name="RefSeq"/>
        </authorList>
    </citation>
    <scope>IDENTIFICATION</scope>
</reference>
<dbReference type="Proteomes" id="UP001652628">
    <property type="component" value="Chromosome Y"/>
</dbReference>